<evidence type="ECO:0000256" key="1">
    <source>
        <dbReference type="SAM" id="SignalP"/>
    </source>
</evidence>
<dbReference type="RefSeq" id="WP_187465819.1">
    <property type="nucleotide sequence ID" value="NZ_JACSIT010000075.1"/>
</dbReference>
<gene>
    <name evidence="3" type="ORF">H9S92_06060</name>
</gene>
<evidence type="ECO:0000313" key="4">
    <source>
        <dbReference type="Proteomes" id="UP000650081"/>
    </source>
</evidence>
<sequence>MKTLLSFLLLAVVLTACGNPTKNSDASVIVEPGTDTAAARSTDPAPVAVDDENAEFLGSWVGYFRKGSADEHDYDEKTLYVDEGYVWNRENKINISIDKIVGDSVFGHSVVAGNDRPFSGHMFRDRMADPQTFMLREPGDDKYDGIFTFFIEDGRLQGTWEAYGNINVKKRQYQLEKKTFAYNPDQQLEPAKTFVDWTKKVNTKKAEDFGDGEFYEWMQEEYASATPAIYEINASSRLLTKAEVENLKKGDLTIIRNTIYARHGYSFKHRPLRVFFDAQPWYIPVHTDIRADFTDIEKQNIKLLLSYEKNAAEYYDSFGRG</sequence>
<keyword evidence="1" id="KW-0732">Signal</keyword>
<evidence type="ECO:0000313" key="3">
    <source>
        <dbReference type="EMBL" id="MBC6993715.1"/>
    </source>
</evidence>
<accession>A0A923T6R9</accession>
<reference evidence="3" key="1">
    <citation type="submission" date="2020-08" db="EMBL/GenBank/DDBJ databases">
        <title>Lewinella bacteria from marine environments.</title>
        <authorList>
            <person name="Zhong Y."/>
        </authorList>
    </citation>
    <scope>NUCLEOTIDE SEQUENCE</scope>
    <source>
        <strain evidence="3">KCTC 42187</strain>
    </source>
</reference>
<dbReference type="Gene3D" id="1.20.58.1690">
    <property type="match status" value="1"/>
</dbReference>
<dbReference type="AlphaFoldDB" id="A0A923T6R9"/>
<protein>
    <submittedName>
        <fullName evidence="3">YARHG domain-containing protein</fullName>
    </submittedName>
</protein>
<feature type="domain" description="YARHG" evidence="2">
    <location>
        <begin position="227"/>
        <end position="309"/>
    </location>
</feature>
<dbReference type="PROSITE" id="PS51257">
    <property type="entry name" value="PROKAR_LIPOPROTEIN"/>
    <property type="match status" value="1"/>
</dbReference>
<feature type="chain" id="PRO_5037022043" evidence="1">
    <location>
        <begin position="19"/>
        <end position="321"/>
    </location>
</feature>
<evidence type="ECO:0000259" key="2">
    <source>
        <dbReference type="SMART" id="SM01324"/>
    </source>
</evidence>
<comment type="caution">
    <text evidence="3">The sequence shown here is derived from an EMBL/GenBank/DDBJ whole genome shotgun (WGS) entry which is preliminary data.</text>
</comment>
<dbReference type="InterPro" id="IPR025582">
    <property type="entry name" value="YARHG_dom"/>
</dbReference>
<dbReference type="SMART" id="SM01324">
    <property type="entry name" value="YARHG"/>
    <property type="match status" value="1"/>
</dbReference>
<proteinExistence type="predicted"/>
<dbReference type="EMBL" id="JACSIT010000075">
    <property type="protein sequence ID" value="MBC6993715.1"/>
    <property type="molecule type" value="Genomic_DNA"/>
</dbReference>
<dbReference type="Pfam" id="PF13308">
    <property type="entry name" value="YARHG"/>
    <property type="match status" value="1"/>
</dbReference>
<organism evidence="3 4">
    <name type="scientific">Neolewinella lacunae</name>
    <dbReference type="NCBI Taxonomy" id="1517758"/>
    <lineage>
        <taxon>Bacteria</taxon>
        <taxon>Pseudomonadati</taxon>
        <taxon>Bacteroidota</taxon>
        <taxon>Saprospiria</taxon>
        <taxon>Saprospirales</taxon>
        <taxon>Lewinellaceae</taxon>
        <taxon>Neolewinella</taxon>
    </lineage>
</organism>
<feature type="signal peptide" evidence="1">
    <location>
        <begin position="1"/>
        <end position="18"/>
    </location>
</feature>
<keyword evidence="4" id="KW-1185">Reference proteome</keyword>
<dbReference type="Proteomes" id="UP000650081">
    <property type="component" value="Unassembled WGS sequence"/>
</dbReference>
<dbReference type="InterPro" id="IPR038434">
    <property type="entry name" value="YARHG_sf"/>
</dbReference>
<name>A0A923T6R9_9BACT</name>